<dbReference type="InterPro" id="IPR051199">
    <property type="entry name" value="LPS_LOS_Heptosyltrfase"/>
</dbReference>
<dbReference type="EMBL" id="DSUJ01000008">
    <property type="protein sequence ID" value="HFI91338.1"/>
    <property type="molecule type" value="Genomic_DNA"/>
</dbReference>
<dbReference type="InterPro" id="IPR002201">
    <property type="entry name" value="Glyco_trans_9"/>
</dbReference>
<accession>A0A7V3E7H4</accession>
<reference evidence="3" key="1">
    <citation type="journal article" date="2020" name="mSystems">
        <title>Genome- and Community-Level Interaction Insights into Carbon Utilization and Element Cycling Functions of Hydrothermarchaeota in Hydrothermal Sediment.</title>
        <authorList>
            <person name="Zhou Z."/>
            <person name="Liu Y."/>
            <person name="Xu W."/>
            <person name="Pan J."/>
            <person name="Luo Z.H."/>
            <person name="Li M."/>
        </authorList>
    </citation>
    <scope>NUCLEOTIDE SEQUENCE [LARGE SCALE GENOMIC DNA]</scope>
    <source>
        <strain evidence="3">SpSt-479</strain>
    </source>
</reference>
<comment type="caution">
    <text evidence="3">The sequence shown here is derived from an EMBL/GenBank/DDBJ whole genome shotgun (WGS) entry which is preliminary data.</text>
</comment>
<dbReference type="Pfam" id="PF01075">
    <property type="entry name" value="Glyco_transf_9"/>
    <property type="match status" value="1"/>
</dbReference>
<evidence type="ECO:0000256" key="1">
    <source>
        <dbReference type="ARBA" id="ARBA00022676"/>
    </source>
</evidence>
<evidence type="ECO:0000256" key="2">
    <source>
        <dbReference type="ARBA" id="ARBA00022679"/>
    </source>
</evidence>
<dbReference type="AlphaFoldDB" id="A0A7V3E7H4"/>
<evidence type="ECO:0000313" key="3">
    <source>
        <dbReference type="EMBL" id="HFI91338.1"/>
    </source>
</evidence>
<dbReference type="PANTHER" id="PTHR30160">
    <property type="entry name" value="TETRAACYLDISACCHARIDE 4'-KINASE-RELATED"/>
    <property type="match status" value="1"/>
</dbReference>
<name>A0A7V3E7H4_9BACT</name>
<protein>
    <submittedName>
        <fullName evidence="3">Lipopolysaccharide heptosyltransferase family protein</fullName>
    </submittedName>
</protein>
<keyword evidence="1" id="KW-0328">Glycosyltransferase</keyword>
<keyword evidence="2 3" id="KW-0808">Transferase</keyword>
<dbReference type="RefSeq" id="WP_304144758.1">
    <property type="nucleotide sequence ID" value="NZ_JAOAIE010000045.1"/>
</dbReference>
<dbReference type="GO" id="GO:0009244">
    <property type="term" value="P:lipopolysaccharide core region biosynthetic process"/>
    <property type="evidence" value="ECO:0007669"/>
    <property type="project" value="TreeGrafter"/>
</dbReference>
<dbReference type="CDD" id="cd03789">
    <property type="entry name" value="GT9_LPS_heptosyltransferase"/>
    <property type="match status" value="1"/>
</dbReference>
<dbReference type="Gene3D" id="3.40.50.2000">
    <property type="entry name" value="Glycogen Phosphorylase B"/>
    <property type="match status" value="2"/>
</dbReference>
<dbReference type="GO" id="GO:0008713">
    <property type="term" value="F:ADP-heptose-lipopolysaccharide heptosyltransferase activity"/>
    <property type="evidence" value="ECO:0007669"/>
    <property type="project" value="TreeGrafter"/>
</dbReference>
<dbReference type="SUPFAM" id="SSF53756">
    <property type="entry name" value="UDP-Glycosyltransferase/glycogen phosphorylase"/>
    <property type="match status" value="1"/>
</dbReference>
<gene>
    <name evidence="3" type="ORF">ENS31_07365</name>
</gene>
<sequence>MTTIFKKSEVKKILCIKPRGIGDIILSTIILKNLKLFLPEITIDYLTEEFAKDAVSTHPLVTKVITYNKDDSIISVIKRIRKEKYDMVIDLWSNPKSAQITFFSGAKFRVGYSYRGRKYAYNFKASSGRGNYHSAEHNLELLKILNIPILNKEVNYYLDKKSEDFANSFLSNKVMGKDLIGIIPSGGWDSKRCPKEKWIEIIEKIIERFDSSILILWGPEDYHDALYISNNFGSEVILAPETDLKQMAGLMSRCNLIIANDSGPMHISAALGVPTLGLFGPTDPVKHGPYSDKSDYVIKSDLNCIICNKLICPFNKECFYEMNTNEIIEKSMKLLKING</sequence>
<organism evidence="3">
    <name type="scientific">Ignavibacterium album</name>
    <dbReference type="NCBI Taxonomy" id="591197"/>
    <lineage>
        <taxon>Bacteria</taxon>
        <taxon>Pseudomonadati</taxon>
        <taxon>Ignavibacteriota</taxon>
        <taxon>Ignavibacteria</taxon>
        <taxon>Ignavibacteriales</taxon>
        <taxon>Ignavibacteriaceae</taxon>
        <taxon>Ignavibacterium</taxon>
    </lineage>
</organism>
<dbReference type="GO" id="GO:0005829">
    <property type="term" value="C:cytosol"/>
    <property type="evidence" value="ECO:0007669"/>
    <property type="project" value="TreeGrafter"/>
</dbReference>
<proteinExistence type="predicted"/>